<feature type="compositionally biased region" description="Polar residues" evidence="9">
    <location>
        <begin position="115"/>
        <end position="124"/>
    </location>
</feature>
<keyword evidence="2 8" id="KW-0863">Zinc-finger</keyword>
<evidence type="ECO:0000313" key="11">
    <source>
        <dbReference type="EMBL" id="JAU33000.1"/>
    </source>
</evidence>
<evidence type="ECO:0000256" key="1">
    <source>
        <dbReference type="ARBA" id="ARBA00022723"/>
    </source>
</evidence>
<evidence type="ECO:0000256" key="7">
    <source>
        <dbReference type="ARBA" id="ARBA00023242"/>
    </source>
</evidence>
<feature type="region of interest" description="Disordered" evidence="9">
    <location>
        <begin position="102"/>
        <end position="124"/>
    </location>
</feature>
<keyword evidence="3" id="KW-0862">Zinc</keyword>
<dbReference type="GO" id="GO:0008270">
    <property type="term" value="F:zinc ion binding"/>
    <property type="evidence" value="ECO:0007669"/>
    <property type="project" value="UniProtKB-KW"/>
</dbReference>
<dbReference type="GO" id="GO:0005634">
    <property type="term" value="C:nucleus"/>
    <property type="evidence" value="ECO:0007669"/>
    <property type="project" value="UniProtKB-SubCell"/>
</dbReference>
<dbReference type="InterPro" id="IPR045174">
    <property type="entry name" value="Dof"/>
</dbReference>
<gene>
    <name evidence="11" type="ORF">LC_TR15358_c9_g1_i1_g.52109</name>
    <name evidence="12" type="ORF">LE_TR11609_c0_g1_i1_g.38151</name>
</gene>
<reference evidence="12" key="1">
    <citation type="submission" date="2016-07" db="EMBL/GenBank/DDBJ databases">
        <title>De novo transcriptome assembly of four accessions of the metal hyperaccumulator plant Noccaea caerulescens.</title>
        <authorList>
            <person name="Blande D."/>
            <person name="Halimaa P."/>
            <person name="Tervahauta A.I."/>
            <person name="Aarts M.G."/>
            <person name="Karenlampi S.O."/>
        </authorList>
    </citation>
    <scope>NUCLEOTIDE SEQUENCE</scope>
</reference>
<dbReference type="EMBL" id="GEVK01019832">
    <property type="protein sequence ID" value="JAU33000.1"/>
    <property type="molecule type" value="Transcribed_RNA"/>
</dbReference>
<dbReference type="InterPro" id="IPR003851">
    <property type="entry name" value="Znf_Dof"/>
</dbReference>
<dbReference type="AlphaFoldDB" id="A0A1J3GUY8"/>
<name>A0A1J3GUY8_NOCCA</name>
<accession>A0A1J3GUY8</accession>
<evidence type="ECO:0000313" key="12">
    <source>
        <dbReference type="EMBL" id="JAU58664.1"/>
    </source>
</evidence>
<dbReference type="Pfam" id="PF02701">
    <property type="entry name" value="Zn_ribbon_Dof"/>
    <property type="match status" value="1"/>
</dbReference>
<dbReference type="PANTHER" id="PTHR31089">
    <property type="entry name" value="CYCLIC DOF FACTOR 2"/>
    <property type="match status" value="1"/>
</dbReference>
<evidence type="ECO:0000256" key="8">
    <source>
        <dbReference type="PROSITE-ProRule" id="PRU00071"/>
    </source>
</evidence>
<feature type="region of interest" description="Disordered" evidence="9">
    <location>
        <begin position="29"/>
        <end position="50"/>
    </location>
</feature>
<comment type="subcellular location">
    <subcellularLocation>
        <location evidence="8">Nucleus</location>
    </subcellularLocation>
</comment>
<dbReference type="PROSITE" id="PS01361">
    <property type="entry name" value="ZF_DOF_1"/>
    <property type="match status" value="1"/>
</dbReference>
<keyword evidence="5 8" id="KW-0238">DNA-binding</keyword>
<evidence type="ECO:0000256" key="4">
    <source>
        <dbReference type="ARBA" id="ARBA00023015"/>
    </source>
</evidence>
<evidence type="ECO:0000256" key="2">
    <source>
        <dbReference type="ARBA" id="ARBA00022771"/>
    </source>
</evidence>
<evidence type="ECO:0000256" key="6">
    <source>
        <dbReference type="ARBA" id="ARBA00023163"/>
    </source>
</evidence>
<keyword evidence="4" id="KW-0805">Transcription regulation</keyword>
<sequence length="310" mass="35055">MMESKDQAIKLFGMKIPLSTVFEASEEADDLTAEKNQNETLTDQSEKDKTLTKPTKILPCPRCNSMETKFCYYNNYNVNQPRHFCKACQRYWTSGGTMRSVPVGAGRRKNKNNNTSSSHYPHVTISETNGPVLSFSLGDDQKVSNNMFGNPKLVAAGIENNDHHSIDKSRTRNNKMNGLDCFPGVPWPYTWNPGFYPVYPYWRNIPLLSSSPNSSPNSTLGKHSRDEIETMQRKQRNGSVLVPKTLRIDDPNEAAKSSIWTTLGIKNEVMFKGFDSKKEVKINEKETETSLVLCANPAAFSRSINFHERI</sequence>
<organism evidence="12">
    <name type="scientific">Noccaea caerulescens</name>
    <name type="common">Alpine penny-cress</name>
    <name type="synonym">Thlaspi caerulescens</name>
    <dbReference type="NCBI Taxonomy" id="107243"/>
    <lineage>
        <taxon>Eukaryota</taxon>
        <taxon>Viridiplantae</taxon>
        <taxon>Streptophyta</taxon>
        <taxon>Embryophyta</taxon>
        <taxon>Tracheophyta</taxon>
        <taxon>Spermatophyta</taxon>
        <taxon>Magnoliopsida</taxon>
        <taxon>eudicotyledons</taxon>
        <taxon>Gunneridae</taxon>
        <taxon>Pentapetalae</taxon>
        <taxon>rosids</taxon>
        <taxon>malvids</taxon>
        <taxon>Brassicales</taxon>
        <taxon>Brassicaceae</taxon>
        <taxon>Coluteocarpeae</taxon>
        <taxon>Noccaea</taxon>
    </lineage>
</organism>
<proteinExistence type="predicted"/>
<evidence type="ECO:0000259" key="10">
    <source>
        <dbReference type="PROSITE" id="PS50884"/>
    </source>
</evidence>
<keyword evidence="1" id="KW-0479">Metal-binding</keyword>
<dbReference type="GO" id="GO:0003700">
    <property type="term" value="F:DNA-binding transcription factor activity"/>
    <property type="evidence" value="ECO:0007669"/>
    <property type="project" value="InterPro"/>
</dbReference>
<feature type="domain" description="Dof-type" evidence="10">
    <location>
        <begin position="58"/>
        <end position="112"/>
    </location>
</feature>
<dbReference type="PANTHER" id="PTHR31089:SF51">
    <property type="entry name" value="CYCLIC DOF FACTOR 1"/>
    <property type="match status" value="1"/>
</dbReference>
<dbReference type="GO" id="GO:0003677">
    <property type="term" value="F:DNA binding"/>
    <property type="evidence" value="ECO:0007669"/>
    <property type="project" value="UniProtKB-UniRule"/>
</dbReference>
<evidence type="ECO:0000256" key="9">
    <source>
        <dbReference type="SAM" id="MobiDB-lite"/>
    </source>
</evidence>
<dbReference type="EMBL" id="GEVL01018677">
    <property type="protein sequence ID" value="JAU58664.1"/>
    <property type="molecule type" value="Transcribed_RNA"/>
</dbReference>
<keyword evidence="6" id="KW-0804">Transcription</keyword>
<evidence type="ECO:0000256" key="5">
    <source>
        <dbReference type="ARBA" id="ARBA00023125"/>
    </source>
</evidence>
<dbReference type="PROSITE" id="PS50884">
    <property type="entry name" value="ZF_DOF_2"/>
    <property type="match status" value="1"/>
</dbReference>
<keyword evidence="7 8" id="KW-0539">Nucleus</keyword>
<evidence type="ECO:0000256" key="3">
    <source>
        <dbReference type="ARBA" id="ARBA00022833"/>
    </source>
</evidence>
<protein>
    <submittedName>
        <fullName evidence="12">Cyclic dof factor 1</fullName>
    </submittedName>
</protein>